<dbReference type="PANTHER" id="PTHR33481:SF1">
    <property type="entry name" value="ENDONUCLEASE_EXONUCLEASE_PHOSPHATASE DOMAIN-CONTAINING PROTEIN-RELATED"/>
    <property type="match status" value="1"/>
</dbReference>
<accession>G0SI31</accession>
<dbReference type="Proteomes" id="UP000008066">
    <property type="component" value="Unassembled WGS sequence"/>
</dbReference>
<feature type="region of interest" description="Disordered" evidence="1">
    <location>
        <begin position="175"/>
        <end position="200"/>
    </location>
</feature>
<dbReference type="AlphaFoldDB" id="G0SI31"/>
<evidence type="ECO:0000313" key="2">
    <source>
        <dbReference type="EMBL" id="EGS17101.1"/>
    </source>
</evidence>
<dbReference type="KEGG" id="cthr:CTHT_0074300"/>
<evidence type="ECO:0000313" key="3">
    <source>
        <dbReference type="Proteomes" id="UP000008066"/>
    </source>
</evidence>
<dbReference type="HOGENOM" id="CLU_479791_0_0_1"/>
<sequence length="568" mass="63850">MHTKSVSWWSEVLATARETDPIVYRKLCKEVRVNFYRERVATASTPAEWGKILRWRSGHSDDQLTVMVVNGRVISDTERVASYLATQAFRPAGAQEGSRPAWPGPRLPPEWAARLADRPSDDELKDAFLGAISNTPGPDWTFKQATVVTRSKPGRDPRSYKGWRPITAVNFRQTCGEASGPKDDSGGAKLGAAPQTLQEPSHRSALDLVQALVHDAETMSRQGYHGLRVTLDVDSAYPSVQPPIHREVLTDQGWPYWLCKATADFCQNHRFSFRWAQSTFRSDTGLLQGSPWSPILFVLYSLLIITPSQQESSFMWLGVSLDPKLSPAKQAAARASATTAVVGLIKRLFNTRVRGFPPAAGPNIFNVVVTPSLLLFRTPYRCWSRLHQAAFGLRARIQWEPKRAGIRAWLGLPYSPPKKRRVPPPDMHRWWQANRHPSARWSGHSAKPFLEEFYRQCPSRWLAEASGHGDFLEYHTRFNHSQEAIRECPRGGVVSRSHFFSCPLTSFNNPLAGRLDPRAFWSSFQPFKSRASQVKLQGQAQDAPTGHPICNDPDRPPEMGSMVARLLD</sequence>
<dbReference type="OrthoDB" id="4842715at2759"/>
<protein>
    <submittedName>
        <fullName evidence="2">Uncharacterized protein</fullName>
    </submittedName>
</protein>
<reference evidence="2 3" key="1">
    <citation type="journal article" date="2011" name="Cell">
        <title>Insight into structure and assembly of the nuclear pore complex by utilizing the genome of a eukaryotic thermophile.</title>
        <authorList>
            <person name="Amlacher S."/>
            <person name="Sarges P."/>
            <person name="Flemming D."/>
            <person name="van Noort V."/>
            <person name="Kunze R."/>
            <person name="Devos D.P."/>
            <person name="Arumugam M."/>
            <person name="Bork P."/>
            <person name="Hurt E."/>
        </authorList>
    </citation>
    <scope>NUCLEOTIDE SEQUENCE [LARGE SCALE GENOMIC DNA]</scope>
    <source>
        <strain evidence="3">DSM 1495 / CBS 144.50 / IMI 039719</strain>
    </source>
</reference>
<dbReference type="GeneID" id="18261468"/>
<feature type="region of interest" description="Disordered" evidence="1">
    <location>
        <begin position="538"/>
        <end position="558"/>
    </location>
</feature>
<dbReference type="PANTHER" id="PTHR33481">
    <property type="entry name" value="REVERSE TRANSCRIPTASE"/>
    <property type="match status" value="1"/>
</dbReference>
<dbReference type="RefSeq" id="XP_006697683.1">
    <property type="nucleotide sequence ID" value="XM_006697620.1"/>
</dbReference>
<evidence type="ECO:0000256" key="1">
    <source>
        <dbReference type="SAM" id="MobiDB-lite"/>
    </source>
</evidence>
<name>G0SI31_CHATD</name>
<proteinExistence type="predicted"/>
<gene>
    <name evidence="2" type="ORF">CTHT_0074300</name>
</gene>
<keyword evidence="3" id="KW-1185">Reference proteome</keyword>
<organism evidence="3">
    <name type="scientific">Chaetomium thermophilum (strain DSM 1495 / CBS 144.50 / IMI 039719)</name>
    <name type="common">Thermochaetoides thermophila</name>
    <dbReference type="NCBI Taxonomy" id="759272"/>
    <lineage>
        <taxon>Eukaryota</taxon>
        <taxon>Fungi</taxon>
        <taxon>Dikarya</taxon>
        <taxon>Ascomycota</taxon>
        <taxon>Pezizomycotina</taxon>
        <taxon>Sordariomycetes</taxon>
        <taxon>Sordariomycetidae</taxon>
        <taxon>Sordariales</taxon>
        <taxon>Chaetomiaceae</taxon>
        <taxon>Thermochaetoides</taxon>
    </lineage>
</organism>
<dbReference type="EMBL" id="GL988048">
    <property type="protein sequence ID" value="EGS17101.1"/>
    <property type="molecule type" value="Genomic_DNA"/>
</dbReference>